<organism evidence="1 2">
    <name type="scientific">Heyndrickxia coagulans</name>
    <name type="common">Weizmannia coagulans</name>
    <dbReference type="NCBI Taxonomy" id="1398"/>
    <lineage>
        <taxon>Bacteria</taxon>
        <taxon>Bacillati</taxon>
        <taxon>Bacillota</taxon>
        <taxon>Bacilli</taxon>
        <taxon>Bacillales</taxon>
        <taxon>Bacillaceae</taxon>
        <taxon>Heyndrickxia</taxon>
    </lineage>
</organism>
<proteinExistence type="predicted"/>
<dbReference type="PATRIC" id="fig|1398.22.peg.3565"/>
<sequence>MIFRNDTGFSRSASHCQFLAAFRRLIDFSRDPLWFCCTFHAGCFFSSECEATMGGSCPPFRGGLCLLFWIFSPEPAGLNFTLVFLCPKAARSIIKMDAFSSHWYTDYKIRKER</sequence>
<evidence type="ECO:0000313" key="1">
    <source>
        <dbReference type="EMBL" id="KWZ76958.1"/>
    </source>
</evidence>
<dbReference type="Proteomes" id="UP000070376">
    <property type="component" value="Unassembled WGS sequence"/>
</dbReference>
<name>A0A133KBI5_HEYCO</name>
<gene>
    <name evidence="1" type="ORF">HMPREF3213_03560</name>
</gene>
<accession>A0A133KBI5</accession>
<evidence type="ECO:0000313" key="2">
    <source>
        <dbReference type="Proteomes" id="UP000070376"/>
    </source>
</evidence>
<comment type="caution">
    <text evidence="1">The sequence shown here is derived from an EMBL/GenBank/DDBJ whole genome shotgun (WGS) entry which is preliminary data.</text>
</comment>
<dbReference type="EMBL" id="LRPN01000183">
    <property type="protein sequence ID" value="KWZ76958.1"/>
    <property type="molecule type" value="Genomic_DNA"/>
</dbReference>
<reference evidence="2" key="1">
    <citation type="submission" date="2016-01" db="EMBL/GenBank/DDBJ databases">
        <authorList>
            <person name="Mitreva M."/>
            <person name="Pepin K.H."/>
            <person name="Mihindukulasuriya K.A."/>
            <person name="Fulton R."/>
            <person name="Fronick C."/>
            <person name="O'Laughlin M."/>
            <person name="Miner T."/>
            <person name="Herter B."/>
            <person name="Rosa B.A."/>
            <person name="Cordes M."/>
            <person name="Tomlinson C."/>
            <person name="Wollam A."/>
            <person name="Palsikar V.B."/>
            <person name="Mardis E.R."/>
            <person name="Wilson R.K."/>
        </authorList>
    </citation>
    <scope>NUCLEOTIDE SEQUENCE [LARGE SCALE GENOMIC DNA]</scope>
    <source>
        <strain evidence="2">GED7749B</strain>
    </source>
</reference>
<dbReference type="AlphaFoldDB" id="A0A133KBI5"/>
<protein>
    <submittedName>
        <fullName evidence="1">Uncharacterized protein</fullName>
    </submittedName>
</protein>